<name>A0A1H0FTY7_9BACT</name>
<dbReference type="EMBL" id="FNIN01000014">
    <property type="protein sequence ID" value="SDN98123.1"/>
    <property type="molecule type" value="Genomic_DNA"/>
</dbReference>
<dbReference type="AlphaFoldDB" id="A0A1H0FTY7"/>
<dbReference type="STRING" id="206665.SAMN04488516_11431"/>
<accession>A0A1H0FTY7</accession>
<dbReference type="Pfam" id="PF22818">
    <property type="entry name" value="ApeI-like"/>
    <property type="match status" value="1"/>
</dbReference>
<sequence length="123" mass="14481">MKTVQNDIKKFLISSWINKEQEKIIQTYIFKENFIGFKGHFPQNQILPAIIQILLAKICLQNLLKEKIKIKKIFKAKFLYPIKPNDKISLQCEKADSPLIYNCNIIIKNKLVTTFKLKLDKDK</sequence>
<proteinExistence type="predicted"/>
<keyword evidence="3" id="KW-1185">Reference proteome</keyword>
<evidence type="ECO:0000313" key="2">
    <source>
        <dbReference type="EMBL" id="SDN98123.1"/>
    </source>
</evidence>
<dbReference type="RefSeq" id="WP_092066289.1">
    <property type="nucleotide sequence ID" value="NZ_FNIN01000014.1"/>
</dbReference>
<dbReference type="InterPro" id="IPR054545">
    <property type="entry name" value="ApeI-like"/>
</dbReference>
<feature type="domain" description="ApeI dehydratase-like" evidence="1">
    <location>
        <begin position="18"/>
        <end position="104"/>
    </location>
</feature>
<dbReference type="SUPFAM" id="SSF54637">
    <property type="entry name" value="Thioesterase/thiol ester dehydrase-isomerase"/>
    <property type="match status" value="1"/>
</dbReference>
<evidence type="ECO:0000313" key="3">
    <source>
        <dbReference type="Proteomes" id="UP000199602"/>
    </source>
</evidence>
<protein>
    <submittedName>
        <fullName evidence="2">3-hydroxyacyl-[acyl-carrier-protein] dehydratase</fullName>
    </submittedName>
</protein>
<dbReference type="InterPro" id="IPR029069">
    <property type="entry name" value="HotDog_dom_sf"/>
</dbReference>
<dbReference type="Gene3D" id="3.10.129.10">
    <property type="entry name" value="Hotdog Thioesterase"/>
    <property type="match status" value="1"/>
</dbReference>
<reference evidence="2 3" key="1">
    <citation type="submission" date="2016-10" db="EMBL/GenBank/DDBJ databases">
        <authorList>
            <person name="de Groot N.N."/>
        </authorList>
    </citation>
    <scope>NUCLEOTIDE SEQUENCE [LARGE SCALE GENOMIC DNA]</scope>
    <source>
        <strain evidence="2 3">DSM 15269</strain>
    </source>
</reference>
<evidence type="ECO:0000259" key="1">
    <source>
        <dbReference type="Pfam" id="PF22818"/>
    </source>
</evidence>
<dbReference type="Proteomes" id="UP000199602">
    <property type="component" value="Unassembled WGS sequence"/>
</dbReference>
<gene>
    <name evidence="2" type="ORF">SAMN04488516_11431</name>
</gene>
<organism evidence="2 3">
    <name type="scientific">Desulfonauticus submarinus</name>
    <dbReference type="NCBI Taxonomy" id="206665"/>
    <lineage>
        <taxon>Bacteria</taxon>
        <taxon>Pseudomonadati</taxon>
        <taxon>Thermodesulfobacteriota</taxon>
        <taxon>Desulfovibrionia</taxon>
        <taxon>Desulfovibrionales</taxon>
        <taxon>Desulfonauticaceae</taxon>
        <taxon>Desulfonauticus</taxon>
    </lineage>
</organism>